<evidence type="ECO:0000259" key="6">
    <source>
        <dbReference type="PROSITE" id="PS51349"/>
    </source>
</evidence>
<feature type="binding site" evidence="5">
    <location>
        <position position="30"/>
    </location>
    <ligand>
        <name>glyoxylate</name>
        <dbReference type="ChEBI" id="CHEBI:36655"/>
    </ligand>
</feature>
<evidence type="ECO:0000256" key="2">
    <source>
        <dbReference type="ARBA" id="ARBA00023002"/>
    </source>
</evidence>
<feature type="binding site" evidence="5">
    <location>
        <begin position="287"/>
        <end position="288"/>
    </location>
    <ligand>
        <name>FMN</name>
        <dbReference type="ChEBI" id="CHEBI:58210"/>
    </ligand>
</feature>
<dbReference type="Pfam" id="PF01070">
    <property type="entry name" value="FMN_dh"/>
    <property type="match status" value="2"/>
</dbReference>
<feature type="binding site" evidence="5">
    <location>
        <position position="169"/>
    </location>
    <ligand>
        <name>glyoxylate</name>
        <dbReference type="ChEBI" id="CHEBI:36655"/>
    </ligand>
</feature>
<keyword evidence="5" id="KW-0285">Flavoprotein</keyword>
<dbReference type="GO" id="GO:0010181">
    <property type="term" value="F:FMN binding"/>
    <property type="evidence" value="ECO:0007669"/>
    <property type="project" value="InterPro"/>
</dbReference>
<dbReference type="InterPro" id="IPR013785">
    <property type="entry name" value="Aldolase_TIM"/>
</dbReference>
<accession>A0AB34FGK7</accession>
<name>A0AB34FGK7_9HYPO</name>
<feature type="binding site" evidence="5">
    <location>
        <position position="206"/>
    </location>
    <ligand>
        <name>FMN</name>
        <dbReference type="ChEBI" id="CHEBI:58210"/>
    </ligand>
</feature>
<dbReference type="InterPro" id="IPR000262">
    <property type="entry name" value="FMN-dep_DH"/>
</dbReference>
<comment type="cofactor">
    <cofactor evidence="1">
        <name>FMN</name>
        <dbReference type="ChEBI" id="CHEBI:58210"/>
    </cofactor>
</comment>
<protein>
    <submittedName>
        <fullName evidence="7">Alpha-hydroxy acid dehydrogenase, FMN-dependent</fullName>
    </submittedName>
</protein>
<dbReference type="InterPro" id="IPR008259">
    <property type="entry name" value="FMN_hydac_DH_AS"/>
</dbReference>
<evidence type="ECO:0000256" key="1">
    <source>
        <dbReference type="ARBA" id="ARBA00001917"/>
    </source>
</evidence>
<feature type="active site" description="Proton acceptor" evidence="4">
    <location>
        <position position="230"/>
    </location>
</feature>
<dbReference type="AlphaFoldDB" id="A0AB34FGK7"/>
<feature type="binding site" evidence="5">
    <location>
        <position position="228"/>
    </location>
    <ligand>
        <name>FMN</name>
        <dbReference type="ChEBI" id="CHEBI:58210"/>
    </ligand>
</feature>
<feature type="binding site" evidence="5">
    <location>
        <position position="233"/>
    </location>
    <ligand>
        <name>glyoxylate</name>
        <dbReference type="ChEBI" id="CHEBI:36655"/>
    </ligand>
</feature>
<dbReference type="InterPro" id="IPR012133">
    <property type="entry name" value="Alpha-hydoxy_acid_DH_FMN"/>
</dbReference>
<dbReference type="GO" id="GO:0016491">
    <property type="term" value="F:oxidoreductase activity"/>
    <property type="evidence" value="ECO:0007669"/>
    <property type="project" value="UniProtKB-KW"/>
</dbReference>
<feature type="binding site" evidence="5">
    <location>
        <begin position="264"/>
        <end position="268"/>
    </location>
    <ligand>
        <name>FMN</name>
        <dbReference type="ChEBI" id="CHEBI:58210"/>
    </ligand>
</feature>
<dbReference type="PROSITE" id="PS00557">
    <property type="entry name" value="FMN_HYDROXY_ACID_DH_1"/>
    <property type="match status" value="1"/>
</dbReference>
<sequence length="344" mass="37794">MGQQLNVLPAKVFQRKVPAKSCLPTRNYTYYRAGSAGETSYQRNLDIYSQYPFRPRVLVDISKIESTLETTILGHKFAAPFYISPCARAGDGHADAEINFVKGAAEENILYMPALFASRTIEEIAAEKAEGQLYLSSNDTEIQELFTRTEKSGARAIVFTVDSAADGNRHRAARYGVGSADTEYSAFTWDFYRKLTTMTCLPIILKGIMSIEDAQEAVKNNVSAIILSNHGGRQLDGAPTALEVAIEIHQKDPELFKKIEVFADGGVRYGADVLKLLALGVKAVGLGRPFMYANYYGTEGVKQVIQQLKKEIALDAGNLGVADLQKINSNFVNWTPTCRTIGSP</sequence>
<feature type="binding site" evidence="5">
    <location>
        <position position="230"/>
    </location>
    <ligand>
        <name>glyoxylate</name>
        <dbReference type="ChEBI" id="CHEBI:36655"/>
    </ligand>
</feature>
<keyword evidence="5" id="KW-0288">FMN</keyword>
<keyword evidence="8" id="KW-1185">Reference proteome</keyword>
<dbReference type="Gene3D" id="3.20.20.70">
    <property type="entry name" value="Aldolase class I"/>
    <property type="match status" value="2"/>
</dbReference>
<dbReference type="InterPro" id="IPR037396">
    <property type="entry name" value="FMN_HAD"/>
</dbReference>
<feature type="binding site" evidence="5">
    <location>
        <begin position="85"/>
        <end position="87"/>
    </location>
    <ligand>
        <name>FMN</name>
        <dbReference type="ChEBI" id="CHEBI:58210"/>
    </ligand>
</feature>
<comment type="caution">
    <text evidence="7">The sequence shown here is derived from an EMBL/GenBank/DDBJ whole genome shotgun (WGS) entry which is preliminary data.</text>
</comment>
<keyword evidence="2" id="KW-0560">Oxidoreductase</keyword>
<dbReference type="PANTHER" id="PTHR10578:SF140">
    <property type="entry name" value="FMN HYDROXY ACID DEHYDROGENASE DOMAIN-CONTAINING PROTEIN"/>
    <property type="match status" value="1"/>
</dbReference>
<feature type="binding site" evidence="5">
    <location>
        <position position="132"/>
    </location>
    <ligand>
        <name>glyoxylate</name>
        <dbReference type="ChEBI" id="CHEBI:36655"/>
    </ligand>
</feature>
<dbReference type="PANTHER" id="PTHR10578">
    <property type="entry name" value="S -2-HYDROXY-ACID OXIDASE-RELATED"/>
    <property type="match status" value="1"/>
</dbReference>
<feature type="domain" description="FMN hydroxy acid dehydrogenase" evidence="6">
    <location>
        <begin position="4"/>
        <end position="337"/>
    </location>
</feature>
<dbReference type="PIRSF" id="PIRSF000138">
    <property type="entry name" value="Al-hdrx_acd_dh"/>
    <property type="match status" value="1"/>
</dbReference>
<organism evidence="7 8">
    <name type="scientific">Purpureocillium lavendulum</name>
    <dbReference type="NCBI Taxonomy" id="1247861"/>
    <lineage>
        <taxon>Eukaryota</taxon>
        <taxon>Fungi</taxon>
        <taxon>Dikarya</taxon>
        <taxon>Ascomycota</taxon>
        <taxon>Pezizomycotina</taxon>
        <taxon>Sordariomycetes</taxon>
        <taxon>Hypocreomycetidae</taxon>
        <taxon>Hypocreales</taxon>
        <taxon>Ophiocordycipitaceae</taxon>
        <taxon>Purpureocillium</taxon>
    </lineage>
</organism>
<gene>
    <name evidence="7" type="ORF">O9K51_08754</name>
</gene>
<proteinExistence type="inferred from homology"/>
<dbReference type="SUPFAM" id="SSF51395">
    <property type="entry name" value="FMN-linked oxidoreductases"/>
    <property type="match status" value="1"/>
</dbReference>
<feature type="binding site" evidence="5">
    <location>
        <position position="160"/>
    </location>
    <ligand>
        <name>FMN</name>
        <dbReference type="ChEBI" id="CHEBI:58210"/>
    </ligand>
</feature>
<evidence type="ECO:0000313" key="8">
    <source>
        <dbReference type="Proteomes" id="UP001163105"/>
    </source>
</evidence>
<feature type="binding site" evidence="5">
    <location>
        <position position="134"/>
    </location>
    <ligand>
        <name>glyoxylate</name>
        <dbReference type="ChEBI" id="CHEBI:36655"/>
    </ligand>
</feature>
<evidence type="ECO:0000256" key="4">
    <source>
        <dbReference type="PIRSR" id="PIRSR000138-1"/>
    </source>
</evidence>
<dbReference type="EMBL" id="JAQHRD010000008">
    <property type="protein sequence ID" value="KAJ6438164.1"/>
    <property type="molecule type" value="Genomic_DNA"/>
</dbReference>
<evidence type="ECO:0000256" key="5">
    <source>
        <dbReference type="PIRSR" id="PIRSR000138-2"/>
    </source>
</evidence>
<reference evidence="7" key="1">
    <citation type="submission" date="2023-01" db="EMBL/GenBank/DDBJ databases">
        <title>The growth and conidiation of Purpureocillium lavendulum are regulated by nitrogen source and histone H3K14 acetylation.</title>
        <authorList>
            <person name="Tang P."/>
            <person name="Han J."/>
            <person name="Zhang C."/>
            <person name="Tang P."/>
            <person name="Qi F."/>
            <person name="Zhang K."/>
            <person name="Liang L."/>
        </authorList>
    </citation>
    <scope>NUCLEOTIDE SEQUENCE</scope>
    <source>
        <strain evidence="7">YMF1.00683</strain>
    </source>
</reference>
<dbReference type="PROSITE" id="PS51349">
    <property type="entry name" value="FMN_HYDROXY_ACID_DH_2"/>
    <property type="match status" value="1"/>
</dbReference>
<comment type="similarity">
    <text evidence="3">Belongs to the FMN-dependent alpha-hydroxy acid dehydrogenase family.</text>
</comment>
<evidence type="ECO:0000313" key="7">
    <source>
        <dbReference type="EMBL" id="KAJ6438164.1"/>
    </source>
</evidence>
<dbReference type="Proteomes" id="UP001163105">
    <property type="component" value="Unassembled WGS sequence"/>
</dbReference>
<evidence type="ECO:0000256" key="3">
    <source>
        <dbReference type="ARBA" id="ARBA00024042"/>
    </source>
</evidence>